<keyword evidence="4 9" id="KW-1133">Transmembrane helix</keyword>
<protein>
    <submittedName>
        <fullName evidence="11">Atypical chemokine receptor 2-like</fullName>
    </submittedName>
</protein>
<evidence type="ECO:0000256" key="6">
    <source>
        <dbReference type="ARBA" id="ARBA00023136"/>
    </source>
</evidence>
<dbReference type="AlphaFoldDB" id="A0AAD4ZZG8"/>
<sequence>MDVSDHIEESDLARVNESDYDYSDYYLLEELADFWPCEKHHVRKISRYLLPVFYSVACALGFLANLGLVLVCTRRTSTRIRLRMAVHPACALCAHLLFTSTLPFWAVYAARDWIFGARACKAVTLVYAVGLYGGNLFGACALLRSCVDAACALRCTGRLGNARRNAAWCACVWTLACLAAVPHLSFVEESHFHGETHCSYHYTQGWKVYMRLQLVLLVFLVPFLIFLGSSIALFLRTRSSGCSSRMLRRAIISTGLFFALWFPYTLVLTLHVLQDLHIVSECGSSVHLDLAIQSTECIAFSHVFINPVAYLLLNRRAWRTFWAKCVSSREYLLDSSENTDSVSSQDSGVELRALQNFQSFSNPENERGTAEKQCHLLPYAT</sequence>
<evidence type="ECO:0000313" key="12">
    <source>
        <dbReference type="Proteomes" id="UP001205998"/>
    </source>
</evidence>
<feature type="transmembrane region" description="Helical" evidence="9">
    <location>
        <begin position="85"/>
        <end position="105"/>
    </location>
</feature>
<dbReference type="GO" id="GO:0060326">
    <property type="term" value="P:cell chemotaxis"/>
    <property type="evidence" value="ECO:0007669"/>
    <property type="project" value="TreeGrafter"/>
</dbReference>
<dbReference type="GO" id="GO:0006955">
    <property type="term" value="P:immune response"/>
    <property type="evidence" value="ECO:0007669"/>
    <property type="project" value="TreeGrafter"/>
</dbReference>
<dbReference type="GO" id="GO:0007204">
    <property type="term" value="P:positive regulation of cytosolic calcium ion concentration"/>
    <property type="evidence" value="ECO:0007669"/>
    <property type="project" value="TreeGrafter"/>
</dbReference>
<feature type="domain" description="G-protein coupled receptors family 1 profile" evidence="10">
    <location>
        <begin position="64"/>
        <end position="310"/>
    </location>
</feature>
<dbReference type="GO" id="GO:0016493">
    <property type="term" value="F:C-C chemokine receptor activity"/>
    <property type="evidence" value="ECO:0007669"/>
    <property type="project" value="TreeGrafter"/>
</dbReference>
<feature type="transmembrane region" description="Helical" evidence="9">
    <location>
        <begin position="165"/>
        <end position="186"/>
    </location>
</feature>
<keyword evidence="12" id="KW-1185">Reference proteome</keyword>
<dbReference type="PRINTS" id="PR00657">
    <property type="entry name" value="CCCHEMOKINER"/>
</dbReference>
<dbReference type="PANTHER" id="PTHR10489:SF942">
    <property type="entry name" value="ATYPICAL CHEMOKINE RECEPTOR 2"/>
    <property type="match status" value="1"/>
</dbReference>
<dbReference type="InterPro" id="IPR017452">
    <property type="entry name" value="GPCR_Rhodpsn_7TM"/>
</dbReference>
<dbReference type="SUPFAM" id="SSF81321">
    <property type="entry name" value="Family A G protein-coupled receptor-like"/>
    <property type="match status" value="1"/>
</dbReference>
<dbReference type="GO" id="GO:0019957">
    <property type="term" value="F:C-C chemokine binding"/>
    <property type="evidence" value="ECO:0007669"/>
    <property type="project" value="TreeGrafter"/>
</dbReference>
<feature type="transmembrane region" description="Helical" evidence="9">
    <location>
        <begin position="247"/>
        <end position="270"/>
    </location>
</feature>
<evidence type="ECO:0000313" key="11">
    <source>
        <dbReference type="EMBL" id="KAI5606420.1"/>
    </source>
</evidence>
<dbReference type="Pfam" id="PF00001">
    <property type="entry name" value="7tm_1"/>
    <property type="match status" value="1"/>
</dbReference>
<evidence type="ECO:0000256" key="5">
    <source>
        <dbReference type="ARBA" id="ARBA00023040"/>
    </source>
</evidence>
<feature type="transmembrane region" description="Helical" evidence="9">
    <location>
        <begin position="125"/>
        <end position="144"/>
    </location>
</feature>
<dbReference type="InterPro" id="IPR050119">
    <property type="entry name" value="CCR1-9-like"/>
</dbReference>
<keyword evidence="6 9" id="KW-0472">Membrane</keyword>
<feature type="transmembrane region" description="Helical" evidence="9">
    <location>
        <begin position="52"/>
        <end position="73"/>
    </location>
</feature>
<keyword evidence="2" id="KW-1003">Cell membrane</keyword>
<dbReference type="PROSITE" id="PS50262">
    <property type="entry name" value="G_PROTEIN_RECEP_F1_2"/>
    <property type="match status" value="1"/>
</dbReference>
<name>A0AAD4ZZG8_SILAS</name>
<dbReference type="EMBL" id="MU598847">
    <property type="protein sequence ID" value="KAI5606420.1"/>
    <property type="molecule type" value="Genomic_DNA"/>
</dbReference>
<dbReference type="GO" id="GO:0009897">
    <property type="term" value="C:external side of plasma membrane"/>
    <property type="evidence" value="ECO:0007669"/>
    <property type="project" value="TreeGrafter"/>
</dbReference>
<dbReference type="PANTHER" id="PTHR10489">
    <property type="entry name" value="CELL ADHESION MOLECULE"/>
    <property type="match status" value="1"/>
</dbReference>
<accession>A0AAD4ZZG8</accession>
<evidence type="ECO:0000256" key="4">
    <source>
        <dbReference type="ARBA" id="ARBA00022989"/>
    </source>
</evidence>
<reference evidence="11" key="1">
    <citation type="submission" date="2018-07" db="EMBL/GenBank/DDBJ databases">
        <title>Comparative genomics of catfishes provides insights into carnivory and benthic adaptation.</title>
        <authorList>
            <person name="Zhang Y."/>
            <person name="Wang D."/>
            <person name="Peng Z."/>
            <person name="Zheng S."/>
            <person name="Shao F."/>
            <person name="Tao W."/>
        </authorList>
    </citation>
    <scope>NUCLEOTIDE SEQUENCE</scope>
    <source>
        <strain evidence="11">Chongqing</strain>
    </source>
</reference>
<dbReference type="Proteomes" id="UP001205998">
    <property type="component" value="Unassembled WGS sequence"/>
</dbReference>
<keyword evidence="7 11" id="KW-0675">Receptor</keyword>
<dbReference type="PRINTS" id="PR00237">
    <property type="entry name" value="GPCRRHODOPSN"/>
</dbReference>
<organism evidence="11 12">
    <name type="scientific">Silurus asotus</name>
    <name type="common">Amur catfish</name>
    <name type="synonym">Parasilurus asotus</name>
    <dbReference type="NCBI Taxonomy" id="30991"/>
    <lineage>
        <taxon>Eukaryota</taxon>
        <taxon>Metazoa</taxon>
        <taxon>Chordata</taxon>
        <taxon>Craniata</taxon>
        <taxon>Vertebrata</taxon>
        <taxon>Euteleostomi</taxon>
        <taxon>Actinopterygii</taxon>
        <taxon>Neopterygii</taxon>
        <taxon>Teleostei</taxon>
        <taxon>Ostariophysi</taxon>
        <taxon>Siluriformes</taxon>
        <taxon>Siluridae</taxon>
        <taxon>Silurus</taxon>
    </lineage>
</organism>
<gene>
    <name evidence="11" type="ORF">C0J50_7582</name>
</gene>
<keyword evidence="5" id="KW-0297">G-protein coupled receptor</keyword>
<proteinExistence type="predicted"/>
<keyword evidence="8" id="KW-0807">Transducer</keyword>
<feature type="transmembrane region" description="Helical" evidence="9">
    <location>
        <begin position="290"/>
        <end position="313"/>
    </location>
</feature>
<evidence type="ECO:0000256" key="3">
    <source>
        <dbReference type="ARBA" id="ARBA00022692"/>
    </source>
</evidence>
<evidence type="ECO:0000259" key="10">
    <source>
        <dbReference type="PROSITE" id="PS50262"/>
    </source>
</evidence>
<dbReference type="InterPro" id="IPR000355">
    <property type="entry name" value="Chemokine_rcpt"/>
</dbReference>
<dbReference type="GO" id="GO:0019722">
    <property type="term" value="P:calcium-mediated signaling"/>
    <property type="evidence" value="ECO:0007669"/>
    <property type="project" value="TreeGrafter"/>
</dbReference>
<feature type="transmembrane region" description="Helical" evidence="9">
    <location>
        <begin position="214"/>
        <end position="235"/>
    </location>
</feature>
<evidence type="ECO:0000256" key="8">
    <source>
        <dbReference type="ARBA" id="ARBA00023224"/>
    </source>
</evidence>
<evidence type="ECO:0000256" key="9">
    <source>
        <dbReference type="SAM" id="Phobius"/>
    </source>
</evidence>
<evidence type="ECO:0000256" key="1">
    <source>
        <dbReference type="ARBA" id="ARBA00004651"/>
    </source>
</evidence>
<comment type="caution">
    <text evidence="11">The sequence shown here is derived from an EMBL/GenBank/DDBJ whole genome shotgun (WGS) entry which is preliminary data.</text>
</comment>
<comment type="subcellular location">
    <subcellularLocation>
        <location evidence="1">Cell membrane</location>
        <topology evidence="1">Multi-pass membrane protein</topology>
    </subcellularLocation>
</comment>
<dbReference type="InterPro" id="IPR000276">
    <property type="entry name" value="GPCR_Rhodpsn"/>
</dbReference>
<evidence type="ECO:0000256" key="2">
    <source>
        <dbReference type="ARBA" id="ARBA00022475"/>
    </source>
</evidence>
<evidence type="ECO:0000256" key="7">
    <source>
        <dbReference type="ARBA" id="ARBA00023170"/>
    </source>
</evidence>
<keyword evidence="3 9" id="KW-0812">Transmembrane</keyword>
<dbReference type="Gene3D" id="1.20.1070.10">
    <property type="entry name" value="Rhodopsin 7-helix transmembrane proteins"/>
    <property type="match status" value="1"/>
</dbReference>